<keyword evidence="9" id="KW-0472">Membrane</keyword>
<evidence type="ECO:0000256" key="7">
    <source>
        <dbReference type="ARBA" id="ARBA00023004"/>
    </source>
</evidence>
<reference evidence="12" key="1">
    <citation type="submission" date="2021-01" db="EMBL/GenBank/DDBJ databases">
        <title>Modified the classification status of verrucomicrobia.</title>
        <authorList>
            <person name="Feng X."/>
        </authorList>
    </citation>
    <scope>NUCLEOTIDE SEQUENCE</scope>
    <source>
        <strain evidence="12">KCTC 13126</strain>
    </source>
</reference>
<dbReference type="SUPFAM" id="SSF56935">
    <property type="entry name" value="Porins"/>
    <property type="match status" value="2"/>
</dbReference>
<dbReference type="Gene3D" id="2.40.170.20">
    <property type="entry name" value="TonB-dependent receptor, beta-barrel domain"/>
    <property type="match status" value="2"/>
</dbReference>
<evidence type="ECO:0000256" key="2">
    <source>
        <dbReference type="ARBA" id="ARBA00022448"/>
    </source>
</evidence>
<evidence type="ECO:0000256" key="1">
    <source>
        <dbReference type="ARBA" id="ARBA00004571"/>
    </source>
</evidence>
<evidence type="ECO:0000256" key="4">
    <source>
        <dbReference type="ARBA" id="ARBA00022496"/>
    </source>
</evidence>
<dbReference type="InterPro" id="IPR037066">
    <property type="entry name" value="Plug_dom_sf"/>
</dbReference>
<evidence type="ECO:0000256" key="5">
    <source>
        <dbReference type="ARBA" id="ARBA00022692"/>
    </source>
</evidence>
<keyword evidence="3" id="KW-1134">Transmembrane beta strand</keyword>
<comment type="subcellular location">
    <subcellularLocation>
        <location evidence="1">Cell outer membrane</location>
        <topology evidence="1">Multi-pass membrane protein</topology>
    </subcellularLocation>
</comment>
<evidence type="ECO:0000256" key="10">
    <source>
        <dbReference type="ARBA" id="ARBA00023237"/>
    </source>
</evidence>
<keyword evidence="6" id="KW-0732">Signal</keyword>
<dbReference type="PANTHER" id="PTHR32552:SF68">
    <property type="entry name" value="FERRICHROME OUTER MEMBRANE TRANSPORTER_PHAGE RECEPTOR"/>
    <property type="match status" value="1"/>
</dbReference>
<keyword evidence="5" id="KW-0812">Transmembrane</keyword>
<dbReference type="InterPro" id="IPR036942">
    <property type="entry name" value="Beta-barrel_TonB_sf"/>
</dbReference>
<dbReference type="Pfam" id="PF07715">
    <property type="entry name" value="Plug"/>
    <property type="match status" value="1"/>
</dbReference>
<keyword evidence="4" id="KW-0410">Iron transport</keyword>
<feature type="domain" description="TonB-dependent receptor plug" evidence="11">
    <location>
        <begin position="83"/>
        <end position="181"/>
    </location>
</feature>
<evidence type="ECO:0000313" key="12">
    <source>
        <dbReference type="EMBL" id="MBK1875520.1"/>
    </source>
</evidence>
<protein>
    <recommendedName>
        <fullName evidence="11">TonB-dependent receptor plug domain-containing protein</fullName>
    </recommendedName>
</protein>
<comment type="caution">
    <text evidence="12">The sequence shown here is derived from an EMBL/GenBank/DDBJ whole genome shotgun (WGS) entry which is preliminary data.</text>
</comment>
<evidence type="ECO:0000313" key="13">
    <source>
        <dbReference type="Proteomes" id="UP000617628"/>
    </source>
</evidence>
<accession>A0A934RU90</accession>
<evidence type="ECO:0000256" key="9">
    <source>
        <dbReference type="ARBA" id="ARBA00023136"/>
    </source>
</evidence>
<keyword evidence="10" id="KW-0998">Cell outer membrane</keyword>
<evidence type="ECO:0000256" key="8">
    <source>
        <dbReference type="ARBA" id="ARBA00023065"/>
    </source>
</evidence>
<evidence type="ECO:0000259" key="11">
    <source>
        <dbReference type="Pfam" id="PF07715"/>
    </source>
</evidence>
<dbReference type="EMBL" id="JAENIL010000002">
    <property type="protein sequence ID" value="MBK1875520.1"/>
    <property type="molecule type" value="Genomic_DNA"/>
</dbReference>
<dbReference type="GO" id="GO:0009279">
    <property type="term" value="C:cell outer membrane"/>
    <property type="evidence" value="ECO:0007669"/>
    <property type="project" value="UniProtKB-SubCell"/>
</dbReference>
<name>A0A934RU90_9BACT</name>
<dbReference type="InterPro" id="IPR012910">
    <property type="entry name" value="Plug_dom"/>
</dbReference>
<dbReference type="PANTHER" id="PTHR32552">
    <property type="entry name" value="FERRICHROME IRON RECEPTOR-RELATED"/>
    <property type="match status" value="1"/>
</dbReference>
<evidence type="ECO:0000256" key="3">
    <source>
        <dbReference type="ARBA" id="ARBA00022452"/>
    </source>
</evidence>
<keyword evidence="7" id="KW-0408">Iron</keyword>
<sequence>MNKIDLPKSVGALSVPVLNSRRMSTFACAALAAFGSLPYSAVAQEESDEEIFELSPFEVQADEDGWRASETLAGSRMRTSYTDVATQIEALTTDFMDDYSLNNLEEAAMYTVNVEGTDEIVTGNGLPGSQGNIRIRGLANGTNSREFFALRAPGDNYNVDRIEIASGPNSILFGTGSPAGVINGTLKRATTSEDFGDVRLQVSSFGGFRGQLDVNRVLIDDKLAVRFASVYEEKQWEQDYTNEERRRVYATFTYRPWENTTVSVHYEDVNVVSHRPSRNYPTDGITGWYESETLGNGGGYPNQHIFQNDAQWANGLDLNNDGDFTDEGEIRPKQYAEGNQLFENGDNVPVVIGGGYDVPTWGWQDTVDIRSPKDWDHIPSINREADGYTLINDDYYPTNVNTLSNVRWDEDDYEIFNAFFTQKLAENLYFEFGMQQERNNGIFKERVNYIGGVQVKVDPNAYLSDGVTPNPNAGEMYFQGYPAFDESVGKTQDFRAALSYEFDFQDKTDRFAFLGLHRFGALTSGNNSWSQNQVFRYHLQPEMVNGEWRDAHIPGLEYELTEIIPGFNSTPLISSPLETLNGMAVRDDDGNLVYASDSSWLQDGKRRPQNRWYVGNTIVPTADMDPGEDWTIIDGYGEAWTMTPRDWGHVDSNGIPMVQTDGSANSSRDRLRTNQFSYQGFFWKNRVIGTYGYREDRVNNARVVAEQNRDLGLRTNTLLADFAPFNPENADSGITRTKGVIVRPIRDLVKLPFGLDIGFHYNESDTFQPSTSQFTAYGERVPGSLGDGEDKGIMFSAFDGKLTARYNEFVNTAGPARAANTPFNRFRFTLNGSLAQINRVLPSYKSEPGWPESRGGPDSPGVYDRRAGQYWVTSFREAKGKEFSLNWSVNQNLDVRFNWNEQNVVESNIGNPWAEYTDQVEAFMDGITFKENGNNNPQDRNGDGVISDYTWETAPQSNGQWPNADPNNPDAVFTMKDRWMDQVRNGANGIGIIKALEGKSNEFVRQNRFNLNANYRFKDGMMKGVSFGGAVRWREAPLIGYGSAIVNGTEIVDINNPFKGEEELYLDLRYGHRGLKTPFTGDRKFNIQLNVRNALDEDDDIPTLYNALGEPIRYGRITGREFVFSVDFDI</sequence>
<evidence type="ECO:0000256" key="6">
    <source>
        <dbReference type="ARBA" id="ARBA00022729"/>
    </source>
</evidence>
<dbReference type="RefSeq" id="WP_200353737.1">
    <property type="nucleotide sequence ID" value="NZ_JAENIL010000002.1"/>
</dbReference>
<dbReference type="Proteomes" id="UP000617628">
    <property type="component" value="Unassembled WGS sequence"/>
</dbReference>
<dbReference type="AlphaFoldDB" id="A0A934RU90"/>
<dbReference type="GO" id="GO:0015344">
    <property type="term" value="F:siderophore uptake transmembrane transporter activity"/>
    <property type="evidence" value="ECO:0007669"/>
    <property type="project" value="TreeGrafter"/>
</dbReference>
<keyword evidence="13" id="KW-1185">Reference proteome</keyword>
<keyword evidence="2" id="KW-0813">Transport</keyword>
<gene>
    <name evidence="12" type="ORF">JIN87_01505</name>
</gene>
<dbReference type="Gene3D" id="2.170.130.10">
    <property type="entry name" value="TonB-dependent receptor, plug domain"/>
    <property type="match status" value="1"/>
</dbReference>
<dbReference type="InterPro" id="IPR039426">
    <property type="entry name" value="TonB-dep_rcpt-like"/>
</dbReference>
<keyword evidence="8" id="KW-0406">Ion transport</keyword>
<organism evidence="12 13">
    <name type="scientific">Pelagicoccus mobilis</name>
    <dbReference type="NCBI Taxonomy" id="415221"/>
    <lineage>
        <taxon>Bacteria</taxon>
        <taxon>Pseudomonadati</taxon>
        <taxon>Verrucomicrobiota</taxon>
        <taxon>Opitutia</taxon>
        <taxon>Puniceicoccales</taxon>
        <taxon>Pelagicoccaceae</taxon>
        <taxon>Pelagicoccus</taxon>
    </lineage>
</organism>
<proteinExistence type="predicted"/>